<dbReference type="Pfam" id="PF01614">
    <property type="entry name" value="IclR_C"/>
    <property type="match status" value="1"/>
</dbReference>
<dbReference type="PANTHER" id="PTHR30136">
    <property type="entry name" value="HELIX-TURN-HELIX TRANSCRIPTIONAL REGULATOR, ICLR FAMILY"/>
    <property type="match status" value="1"/>
</dbReference>
<dbReference type="InterPro" id="IPR029016">
    <property type="entry name" value="GAF-like_dom_sf"/>
</dbReference>
<evidence type="ECO:0000259" key="1">
    <source>
        <dbReference type="PROSITE" id="PS51078"/>
    </source>
</evidence>
<dbReference type="GO" id="GO:0003677">
    <property type="term" value="F:DNA binding"/>
    <property type="evidence" value="ECO:0007669"/>
    <property type="project" value="TreeGrafter"/>
</dbReference>
<dbReference type="PROSITE" id="PS51078">
    <property type="entry name" value="ICLR_ED"/>
    <property type="match status" value="1"/>
</dbReference>
<accession>A0A645I8Z8</accession>
<reference evidence="2" key="1">
    <citation type="submission" date="2019-08" db="EMBL/GenBank/DDBJ databases">
        <authorList>
            <person name="Kucharzyk K."/>
            <person name="Murdoch R.W."/>
            <person name="Higgins S."/>
            <person name="Loffler F."/>
        </authorList>
    </citation>
    <scope>NUCLEOTIDE SEQUENCE</scope>
</reference>
<dbReference type="Gene3D" id="3.30.450.40">
    <property type="match status" value="1"/>
</dbReference>
<dbReference type="SUPFAM" id="SSF55781">
    <property type="entry name" value="GAF domain-like"/>
    <property type="match status" value="1"/>
</dbReference>
<proteinExistence type="predicted"/>
<comment type="caution">
    <text evidence="2">The sequence shown here is derived from an EMBL/GenBank/DDBJ whole genome shotgun (WGS) entry which is preliminary data.</text>
</comment>
<gene>
    <name evidence="2" type="primary">iclR_11</name>
    <name evidence="2" type="ORF">SDC9_194988</name>
</gene>
<dbReference type="InterPro" id="IPR050707">
    <property type="entry name" value="HTH_MetabolicPath_Reg"/>
</dbReference>
<organism evidence="2">
    <name type="scientific">bioreactor metagenome</name>
    <dbReference type="NCBI Taxonomy" id="1076179"/>
    <lineage>
        <taxon>unclassified sequences</taxon>
        <taxon>metagenomes</taxon>
        <taxon>ecological metagenomes</taxon>
    </lineage>
</organism>
<protein>
    <submittedName>
        <fullName evidence="2">Transcriptional repressor IclR</fullName>
    </submittedName>
</protein>
<dbReference type="EMBL" id="VSSQ01108844">
    <property type="protein sequence ID" value="MPN47386.1"/>
    <property type="molecule type" value="Genomic_DNA"/>
</dbReference>
<evidence type="ECO:0000313" key="2">
    <source>
        <dbReference type="EMBL" id="MPN47386.1"/>
    </source>
</evidence>
<sequence length="176" mass="19437">MREKFSLTKVVNPYAKALSDKFKEVVHISVLDKNASSFPKHIIIDKVGQQFLSLTPPIGSSTPCHCAAVGKCLLAFSSPEYLSQFIGTPLPSYTANTIVSWDKLLQELEKIRQNGYAYDDEELEIGLTCVAGPIFSRNREAIAAISLSGPRSRVAERFDEIVEEVTNTTRLVSALM</sequence>
<dbReference type="GO" id="GO:0045892">
    <property type="term" value="P:negative regulation of DNA-templated transcription"/>
    <property type="evidence" value="ECO:0007669"/>
    <property type="project" value="TreeGrafter"/>
</dbReference>
<dbReference type="AlphaFoldDB" id="A0A645I8Z8"/>
<name>A0A645I8Z8_9ZZZZ</name>
<feature type="domain" description="IclR-ED" evidence="1">
    <location>
        <begin position="1"/>
        <end position="176"/>
    </location>
</feature>
<dbReference type="GO" id="GO:0003700">
    <property type="term" value="F:DNA-binding transcription factor activity"/>
    <property type="evidence" value="ECO:0007669"/>
    <property type="project" value="TreeGrafter"/>
</dbReference>
<dbReference type="PANTHER" id="PTHR30136:SF24">
    <property type="entry name" value="HTH-TYPE TRANSCRIPTIONAL REPRESSOR ALLR"/>
    <property type="match status" value="1"/>
</dbReference>
<dbReference type="InterPro" id="IPR014757">
    <property type="entry name" value="Tscrpt_reg_IclR_C"/>
</dbReference>